<dbReference type="Gene3D" id="1.10.8.10">
    <property type="entry name" value="DNA helicase RuvA subunit, C-terminal domain"/>
    <property type="match status" value="1"/>
</dbReference>
<dbReference type="InterPro" id="IPR005637">
    <property type="entry name" value="TAP_C_dom"/>
</dbReference>
<evidence type="ECO:0000256" key="3">
    <source>
        <dbReference type="ARBA" id="ARBA00009285"/>
    </source>
</evidence>
<dbReference type="FunFam" id="3.10.450.50:FF:000004">
    <property type="entry name" value="Nuclear RNA export factor 1"/>
    <property type="match status" value="1"/>
</dbReference>
<evidence type="ECO:0000259" key="12">
    <source>
        <dbReference type="PROSITE" id="PS51281"/>
    </source>
</evidence>
<evidence type="ECO:0000259" key="11">
    <source>
        <dbReference type="PROSITE" id="PS50177"/>
    </source>
</evidence>
<dbReference type="PROSITE" id="PS51281">
    <property type="entry name" value="TAP_C"/>
    <property type="match status" value="1"/>
</dbReference>
<dbReference type="InterPro" id="IPR057125">
    <property type="entry name" value="NXF1/2/3/5-like_LRR"/>
</dbReference>
<feature type="compositionally biased region" description="Basic residues" evidence="10">
    <location>
        <begin position="42"/>
        <end position="53"/>
    </location>
</feature>
<dbReference type="SUPFAM" id="SSF52058">
    <property type="entry name" value="L domain-like"/>
    <property type="match status" value="1"/>
</dbReference>
<dbReference type="InterPro" id="IPR001611">
    <property type="entry name" value="Leu-rich_rpt"/>
</dbReference>
<dbReference type="InterPro" id="IPR018222">
    <property type="entry name" value="Nuclear_transport_factor_2_euk"/>
</dbReference>
<dbReference type="Proteomes" id="UP000287033">
    <property type="component" value="Unassembled WGS sequence"/>
</dbReference>
<dbReference type="SUPFAM" id="SSF46934">
    <property type="entry name" value="UBA-like"/>
    <property type="match status" value="1"/>
</dbReference>
<keyword evidence="6" id="KW-0677">Repeat</keyword>
<evidence type="ECO:0000313" key="14">
    <source>
        <dbReference type="Proteomes" id="UP000287033"/>
    </source>
</evidence>
<dbReference type="OrthoDB" id="25872at2759"/>
<feature type="compositionally biased region" description="Basic residues" evidence="10">
    <location>
        <begin position="68"/>
        <end position="77"/>
    </location>
</feature>
<keyword evidence="8" id="KW-0539">Nucleus</keyword>
<evidence type="ECO:0000256" key="1">
    <source>
        <dbReference type="ARBA" id="ARBA00004324"/>
    </source>
</evidence>
<feature type="compositionally biased region" description="Polar residues" evidence="10">
    <location>
        <begin position="144"/>
        <end position="157"/>
    </location>
</feature>
<dbReference type="Gene3D" id="3.80.10.10">
    <property type="entry name" value="Ribonuclease Inhibitor"/>
    <property type="match status" value="1"/>
</dbReference>
<comment type="caution">
    <text evidence="13">The sequence shown here is derived from an EMBL/GenBank/DDBJ whole genome shotgun (WGS) entry which is preliminary data.</text>
</comment>
<dbReference type="CDD" id="cd00780">
    <property type="entry name" value="NTF2"/>
    <property type="match status" value="1"/>
</dbReference>
<dbReference type="PROSITE" id="PS51450">
    <property type="entry name" value="LRR"/>
    <property type="match status" value="2"/>
</dbReference>
<dbReference type="InterPro" id="IPR009060">
    <property type="entry name" value="UBA-like_sf"/>
</dbReference>
<dbReference type="PANTHER" id="PTHR10662">
    <property type="entry name" value="NUCLEAR RNA EXPORT FACTOR"/>
    <property type="match status" value="1"/>
</dbReference>
<dbReference type="PROSITE" id="PS50177">
    <property type="entry name" value="NTF2_DOMAIN"/>
    <property type="match status" value="1"/>
</dbReference>
<evidence type="ECO:0000256" key="9">
    <source>
        <dbReference type="ARBA" id="ARBA00040973"/>
    </source>
</evidence>
<dbReference type="Gene3D" id="3.10.450.50">
    <property type="match status" value="1"/>
</dbReference>
<dbReference type="GO" id="GO:0016973">
    <property type="term" value="P:poly(A)+ mRNA export from nucleus"/>
    <property type="evidence" value="ECO:0007669"/>
    <property type="project" value="TreeGrafter"/>
</dbReference>
<feature type="region of interest" description="Disordered" evidence="10">
    <location>
        <begin position="32"/>
        <end position="157"/>
    </location>
</feature>
<feature type="domain" description="TAP-C" evidence="12">
    <location>
        <begin position="612"/>
        <end position="667"/>
    </location>
</feature>
<feature type="domain" description="NTF2" evidence="11">
    <location>
        <begin position="433"/>
        <end position="583"/>
    </location>
</feature>
<dbReference type="GO" id="GO:0016607">
    <property type="term" value="C:nuclear speck"/>
    <property type="evidence" value="ECO:0007669"/>
    <property type="project" value="UniProtKB-SubCell"/>
</dbReference>
<evidence type="ECO:0000313" key="13">
    <source>
        <dbReference type="EMBL" id="GCC19136.1"/>
    </source>
</evidence>
<evidence type="ECO:0000256" key="10">
    <source>
        <dbReference type="SAM" id="MobiDB-lite"/>
    </source>
</evidence>
<dbReference type="PANTHER" id="PTHR10662:SF22">
    <property type="entry name" value="NUCLEAR RNA EXPORT FACTOR 1"/>
    <property type="match status" value="1"/>
</dbReference>
<keyword evidence="7" id="KW-0509">mRNA transport</keyword>
<proteinExistence type="inferred from homology"/>
<dbReference type="InterPro" id="IPR015245">
    <property type="entry name" value="Tap_RNA-bd"/>
</dbReference>
<evidence type="ECO:0000256" key="4">
    <source>
        <dbReference type="ARBA" id="ARBA00022448"/>
    </source>
</evidence>
<keyword evidence="14" id="KW-1185">Reference proteome</keyword>
<dbReference type="InterPro" id="IPR032710">
    <property type="entry name" value="NTF2-like_dom_sf"/>
</dbReference>
<dbReference type="Pfam" id="PF03943">
    <property type="entry name" value="TAP_C"/>
    <property type="match status" value="1"/>
</dbReference>
<organism evidence="13 14">
    <name type="scientific">Chiloscyllium punctatum</name>
    <name type="common">Brownbanded bambooshark</name>
    <name type="synonym">Hemiscyllium punctatum</name>
    <dbReference type="NCBI Taxonomy" id="137246"/>
    <lineage>
        <taxon>Eukaryota</taxon>
        <taxon>Metazoa</taxon>
        <taxon>Chordata</taxon>
        <taxon>Craniata</taxon>
        <taxon>Vertebrata</taxon>
        <taxon>Chondrichthyes</taxon>
        <taxon>Elasmobranchii</taxon>
        <taxon>Galeomorphii</taxon>
        <taxon>Galeoidea</taxon>
        <taxon>Orectolobiformes</taxon>
        <taxon>Hemiscylliidae</taxon>
        <taxon>Chiloscyllium</taxon>
    </lineage>
</organism>
<dbReference type="InterPro" id="IPR002075">
    <property type="entry name" value="NTF2_dom"/>
</dbReference>
<evidence type="ECO:0000256" key="7">
    <source>
        <dbReference type="ARBA" id="ARBA00022816"/>
    </source>
</evidence>
<dbReference type="Pfam" id="PF24048">
    <property type="entry name" value="LRR_NXF1-5"/>
    <property type="match status" value="1"/>
</dbReference>
<reference evidence="13 14" key="1">
    <citation type="journal article" date="2018" name="Nat. Ecol. Evol.">
        <title>Shark genomes provide insights into elasmobranch evolution and the origin of vertebrates.</title>
        <authorList>
            <person name="Hara Y"/>
            <person name="Yamaguchi K"/>
            <person name="Onimaru K"/>
            <person name="Kadota M"/>
            <person name="Koyanagi M"/>
            <person name="Keeley SD"/>
            <person name="Tatsumi K"/>
            <person name="Tanaka K"/>
            <person name="Motone F"/>
            <person name="Kageyama Y"/>
            <person name="Nozu R"/>
            <person name="Adachi N"/>
            <person name="Nishimura O"/>
            <person name="Nakagawa R"/>
            <person name="Tanegashima C"/>
            <person name="Kiyatake I"/>
            <person name="Matsumoto R"/>
            <person name="Murakumo K"/>
            <person name="Nishida K"/>
            <person name="Terakita A"/>
            <person name="Kuratani S"/>
            <person name="Sato K"/>
            <person name="Hyodo S Kuraku.S."/>
        </authorList>
    </citation>
    <scope>NUCLEOTIDE SEQUENCE [LARGE SCALE GENOMIC DNA]</scope>
</reference>
<evidence type="ECO:0000256" key="8">
    <source>
        <dbReference type="ARBA" id="ARBA00023242"/>
    </source>
</evidence>
<comment type="similarity">
    <text evidence="3">Belongs to the NXF family.</text>
</comment>
<dbReference type="SUPFAM" id="SSF54427">
    <property type="entry name" value="NTF2-like"/>
    <property type="match status" value="1"/>
</dbReference>
<dbReference type="Pfam" id="PF09162">
    <property type="entry name" value="Tap-RNA_bind"/>
    <property type="match status" value="1"/>
</dbReference>
<dbReference type="GO" id="GO:0003723">
    <property type="term" value="F:RNA binding"/>
    <property type="evidence" value="ECO:0007669"/>
    <property type="project" value="InterPro"/>
</dbReference>
<protein>
    <recommendedName>
        <fullName evidence="9">Nuclear RNA export factor 1</fullName>
    </recommendedName>
</protein>
<gene>
    <name evidence="13" type="ORF">chiPu_0020975</name>
</gene>
<dbReference type="EMBL" id="BEZZ01003192">
    <property type="protein sequence ID" value="GCC19136.1"/>
    <property type="molecule type" value="Genomic_DNA"/>
</dbReference>
<dbReference type="CDD" id="cd14342">
    <property type="entry name" value="UBA_TAP-C"/>
    <property type="match status" value="1"/>
</dbReference>
<comment type="subcellular location">
    <subcellularLocation>
        <location evidence="1">Nucleus speckle</location>
    </subcellularLocation>
    <subcellularLocation>
        <location evidence="2">Nucleus</location>
        <location evidence="2">Nucleoplasm</location>
    </subcellularLocation>
</comment>
<dbReference type="GO" id="GO:0005737">
    <property type="term" value="C:cytoplasm"/>
    <property type="evidence" value="ECO:0007669"/>
    <property type="project" value="InterPro"/>
</dbReference>
<dbReference type="FunFam" id="3.80.10.10:FF:000066">
    <property type="entry name" value="Nuclear RNA export factor 1"/>
    <property type="match status" value="1"/>
</dbReference>
<sequence>MAVKISIKQQQLAAVLQSSLLVQAPQQSGIVHNGFRGDGRKPGRRKWRLRKRGTYREHDDRVGGGFPFRKKKGRGPFRGKMYSEGSHKSRNRGSGGPNPRSRFEDDDGDVTMNDHESPRSRFTPYGARPSRRLDSWHDRDGGPSSIQVTVKQNSERNASANARRSWFKITIPFGKKYDKSWLLSNMHNMCSVPFTPVQFHYDGNKAVFYVEDSTAANALKQISRRIVDKDLYRVAIIISSSVPPSSVSNELKSEEIEHIKQCMSKRYDGSQQALDLNSIRSDPDLVSQNIEVVLNRRSSMNAVIKIIEENIPELLSLNLGNNRLYRLDDLADLITKAPSLKILNLSRNELKSERDLDKIKGFKLEELWLDGNPLCDSFRDQATYVSAVREKFPKLLRLDGHELPPPISFDVETPTTLPSCKASYFGTDEIKVLVSRFIQQYYSVYDSTDRQGLLDAYHDTACCSLSIPFSPQNPARSSLGEYFKESRNVRRLKDPTLRAKLLKHTRLNVVAFLNELPKTQHDIASFVVDVSTQTNTLLCFTVHGVFKEVDSKSRESVRAFSRVFIAVPAGNAGLCIVNDQLFIRNATTEEIRKAFVTPAPTPSSSPVPTLTAPQQEMLQAFSQQSGMNIEWSQKCLQDNEWDFNQAAQIFTQLKAEGKIPEIAFVKQL</sequence>
<dbReference type="STRING" id="137246.A0A401RM09"/>
<dbReference type="SMART" id="SM00804">
    <property type="entry name" value="TAP_C"/>
    <property type="match status" value="1"/>
</dbReference>
<dbReference type="SUPFAM" id="SSF54928">
    <property type="entry name" value="RNA-binding domain, RBD"/>
    <property type="match status" value="1"/>
</dbReference>
<dbReference type="InterPro" id="IPR032675">
    <property type="entry name" value="LRR_dom_sf"/>
</dbReference>
<dbReference type="InterPro" id="IPR035979">
    <property type="entry name" value="RBD_domain_sf"/>
</dbReference>
<dbReference type="InterPro" id="IPR030217">
    <property type="entry name" value="NXF_fam"/>
</dbReference>
<evidence type="ECO:0000256" key="6">
    <source>
        <dbReference type="ARBA" id="ARBA00022737"/>
    </source>
</evidence>
<dbReference type="FunFam" id="1.10.8.10:FF:000018">
    <property type="entry name" value="Nuclear RNA export factor 1"/>
    <property type="match status" value="1"/>
</dbReference>
<dbReference type="OMA" id="YGGHEAW"/>
<dbReference type="Pfam" id="PF22602">
    <property type="entry name" value="NXF_NTF2"/>
    <property type="match status" value="1"/>
</dbReference>
<evidence type="ECO:0000256" key="5">
    <source>
        <dbReference type="ARBA" id="ARBA00022614"/>
    </source>
</evidence>
<keyword evidence="5" id="KW-0433">Leucine-rich repeat</keyword>
<evidence type="ECO:0000256" key="2">
    <source>
        <dbReference type="ARBA" id="ARBA00004642"/>
    </source>
</evidence>
<dbReference type="InterPro" id="IPR012677">
    <property type="entry name" value="Nucleotide-bd_a/b_plait_sf"/>
</dbReference>
<feature type="compositionally biased region" description="Basic and acidic residues" evidence="10">
    <location>
        <begin position="131"/>
        <end position="141"/>
    </location>
</feature>
<accession>A0A401RM09</accession>
<dbReference type="AlphaFoldDB" id="A0A401RM09"/>
<name>A0A401RM09_CHIPU</name>
<keyword evidence="4" id="KW-0813">Transport</keyword>
<dbReference type="Gene3D" id="3.30.70.330">
    <property type="match status" value="1"/>
</dbReference>